<reference evidence="2 3" key="1">
    <citation type="journal article" date="2019" name="Sci. Rep.">
        <title>Orb-weaving spider Araneus ventricosus genome elucidates the spidroin gene catalogue.</title>
        <authorList>
            <person name="Kono N."/>
            <person name="Nakamura H."/>
            <person name="Ohtoshi R."/>
            <person name="Moran D.A.P."/>
            <person name="Shinohara A."/>
            <person name="Yoshida Y."/>
            <person name="Fujiwara M."/>
            <person name="Mori M."/>
            <person name="Tomita M."/>
            <person name="Arakawa K."/>
        </authorList>
    </citation>
    <scope>NUCLEOTIDE SEQUENCE [LARGE SCALE GENOMIC DNA]</scope>
</reference>
<gene>
    <name evidence="2" type="ORF">AVEN_218670_1</name>
</gene>
<evidence type="ECO:0000313" key="3">
    <source>
        <dbReference type="Proteomes" id="UP000499080"/>
    </source>
</evidence>
<evidence type="ECO:0000256" key="1">
    <source>
        <dbReference type="SAM" id="MobiDB-lite"/>
    </source>
</evidence>
<organism evidence="2 3">
    <name type="scientific">Araneus ventricosus</name>
    <name type="common">Orbweaver spider</name>
    <name type="synonym">Epeira ventricosa</name>
    <dbReference type="NCBI Taxonomy" id="182803"/>
    <lineage>
        <taxon>Eukaryota</taxon>
        <taxon>Metazoa</taxon>
        <taxon>Ecdysozoa</taxon>
        <taxon>Arthropoda</taxon>
        <taxon>Chelicerata</taxon>
        <taxon>Arachnida</taxon>
        <taxon>Araneae</taxon>
        <taxon>Araneomorphae</taxon>
        <taxon>Entelegynae</taxon>
        <taxon>Araneoidea</taxon>
        <taxon>Araneidae</taxon>
        <taxon>Araneus</taxon>
    </lineage>
</organism>
<dbReference type="Proteomes" id="UP000499080">
    <property type="component" value="Unassembled WGS sequence"/>
</dbReference>
<feature type="compositionally biased region" description="Low complexity" evidence="1">
    <location>
        <begin position="69"/>
        <end position="79"/>
    </location>
</feature>
<feature type="region of interest" description="Disordered" evidence="1">
    <location>
        <begin position="59"/>
        <end position="79"/>
    </location>
</feature>
<keyword evidence="3" id="KW-1185">Reference proteome</keyword>
<accession>A0A4Y2B6J2</accession>
<comment type="caution">
    <text evidence="2">The sequence shown here is derived from an EMBL/GenBank/DDBJ whole genome shotgun (WGS) entry which is preliminary data.</text>
</comment>
<dbReference type="OrthoDB" id="10620939at2759"/>
<sequence length="218" mass="24226">MMGMGRWISKGGQTRVNRFKERRQKEELLKSCIEGERRIFAIVLCDCSSGGYSKKRSIERSSNGYAKQAAPEESATGAAADQRRAVAAAAKQSNGPYEEQRGKENNGFIYLFMKKISPEGKKVASADVTDNNEKQVQEEEKLSSFSPGLFPMVSGEKGCADLRRPFLAKHTSHVSLRAARIRSDYWLSRGALFPPLVLIPRKTSLPVPKMLAPDAERD</sequence>
<name>A0A4Y2B6J2_ARAVE</name>
<evidence type="ECO:0000313" key="2">
    <source>
        <dbReference type="EMBL" id="GBL86926.1"/>
    </source>
</evidence>
<protein>
    <submittedName>
        <fullName evidence="2">Uncharacterized protein</fullName>
    </submittedName>
</protein>
<proteinExistence type="predicted"/>
<dbReference type="EMBL" id="BGPR01000051">
    <property type="protein sequence ID" value="GBL86926.1"/>
    <property type="molecule type" value="Genomic_DNA"/>
</dbReference>
<dbReference type="AlphaFoldDB" id="A0A4Y2B6J2"/>